<evidence type="ECO:0000256" key="5">
    <source>
        <dbReference type="ARBA" id="ARBA00047597"/>
    </source>
</evidence>
<proteinExistence type="inferred from homology"/>
<keyword evidence="6" id="KW-0521">NADP</keyword>
<comment type="similarity">
    <text evidence="1 6">Belongs to the Arg-specific ADP-ribosyltransferase family.</text>
</comment>
<protein>
    <recommendedName>
        <fullName evidence="6">NAD(P)(+)--arginine ADP-ribosyltransferase</fullName>
        <ecNumber evidence="6">2.4.2.31</ecNumber>
    </recommendedName>
    <alternativeName>
        <fullName evidence="6">Mono(ADP-ribosyl)transferase</fullName>
    </alternativeName>
</protein>
<dbReference type="GO" id="GO:0106274">
    <property type="term" value="F:NAD+-protein-arginine ADP-ribosyltransferase activity"/>
    <property type="evidence" value="ECO:0007669"/>
    <property type="project" value="UniProtKB-EC"/>
</dbReference>
<evidence type="ECO:0000256" key="1">
    <source>
        <dbReference type="ARBA" id="ARBA00009558"/>
    </source>
</evidence>
<dbReference type="SUPFAM" id="SSF56399">
    <property type="entry name" value="ADP-ribosylation"/>
    <property type="match status" value="1"/>
</dbReference>
<accession>A0A815MXL5</accession>
<evidence type="ECO:0000313" key="8">
    <source>
        <dbReference type="Proteomes" id="UP000663828"/>
    </source>
</evidence>
<dbReference type="InterPro" id="IPR000768">
    <property type="entry name" value="ART"/>
</dbReference>
<dbReference type="GO" id="GO:0016779">
    <property type="term" value="F:nucleotidyltransferase activity"/>
    <property type="evidence" value="ECO:0007669"/>
    <property type="project" value="UniProtKB-KW"/>
</dbReference>
<keyword evidence="4" id="KW-0548">Nucleotidyltransferase</keyword>
<reference evidence="7" key="1">
    <citation type="submission" date="2021-02" db="EMBL/GenBank/DDBJ databases">
        <authorList>
            <person name="Nowell W R."/>
        </authorList>
    </citation>
    <scope>NUCLEOTIDE SEQUENCE</scope>
</reference>
<dbReference type="Pfam" id="PF01129">
    <property type="entry name" value="ART"/>
    <property type="match status" value="1"/>
</dbReference>
<evidence type="ECO:0000256" key="6">
    <source>
        <dbReference type="RuleBase" id="RU361228"/>
    </source>
</evidence>
<keyword evidence="6" id="KW-0520">NAD</keyword>
<keyword evidence="8" id="KW-1185">Reference proteome</keyword>
<keyword evidence="3 6" id="KW-0808">Transferase</keyword>
<evidence type="ECO:0000256" key="2">
    <source>
        <dbReference type="ARBA" id="ARBA00022676"/>
    </source>
</evidence>
<evidence type="ECO:0000256" key="4">
    <source>
        <dbReference type="ARBA" id="ARBA00022695"/>
    </source>
</evidence>
<dbReference type="EC" id="2.4.2.31" evidence="6"/>
<evidence type="ECO:0000313" key="7">
    <source>
        <dbReference type="EMBL" id="CAF1425739.1"/>
    </source>
</evidence>
<sequence>MEASTYEYRRTMNRFIDNSFDTKNLSPICGYWAEKLVSLEEALQPFVTSIDQLDRSIKAAKKYCHFPSEHGLTQDESAALYLYTMEGGENSFYRMLNQALRSEDRHGLKIWFPYLKLFDTALTKLPTVQRNVWRGVIGDFGQDLKKNEVLTWWNVSSCSSSVDIIKDFLSSETKSTLFLIEAINGKDISLYTNYTDEEEILLAPGVQLRVVAHAMNLPGGLNVVHLAEINDDDQHSTMLTTVSERSESSQVEQSKGVTLALKKMRSAPQRSRKSTLF</sequence>
<comment type="catalytic activity">
    <reaction evidence="5 6">
        <text>L-arginyl-[protein] + NAD(+) = N(omega)-(ADP-D-ribosyl)-L-arginyl-[protein] + nicotinamide + H(+)</text>
        <dbReference type="Rhea" id="RHEA:19149"/>
        <dbReference type="Rhea" id="RHEA-COMP:10532"/>
        <dbReference type="Rhea" id="RHEA-COMP:15087"/>
        <dbReference type="ChEBI" id="CHEBI:15378"/>
        <dbReference type="ChEBI" id="CHEBI:17154"/>
        <dbReference type="ChEBI" id="CHEBI:29965"/>
        <dbReference type="ChEBI" id="CHEBI:57540"/>
        <dbReference type="ChEBI" id="CHEBI:142554"/>
        <dbReference type="EC" id="2.4.2.31"/>
    </reaction>
</comment>
<comment type="caution">
    <text evidence="7">The sequence shown here is derived from an EMBL/GenBank/DDBJ whole genome shotgun (WGS) entry which is preliminary data.</text>
</comment>
<keyword evidence="2 6" id="KW-0328">Glycosyltransferase</keyword>
<evidence type="ECO:0000256" key="3">
    <source>
        <dbReference type="ARBA" id="ARBA00022679"/>
    </source>
</evidence>
<dbReference type="PROSITE" id="PS51996">
    <property type="entry name" value="TR_MART"/>
    <property type="match status" value="1"/>
</dbReference>
<dbReference type="AlphaFoldDB" id="A0A815MXL5"/>
<dbReference type="Proteomes" id="UP000663828">
    <property type="component" value="Unassembled WGS sequence"/>
</dbReference>
<name>A0A815MXL5_ADIRI</name>
<dbReference type="Gene3D" id="3.90.176.10">
    <property type="entry name" value="Toxin ADP-ribosyltransferase, Chain A, domain 1"/>
    <property type="match status" value="1"/>
</dbReference>
<organism evidence="7 8">
    <name type="scientific">Adineta ricciae</name>
    <name type="common">Rotifer</name>
    <dbReference type="NCBI Taxonomy" id="249248"/>
    <lineage>
        <taxon>Eukaryota</taxon>
        <taxon>Metazoa</taxon>
        <taxon>Spiralia</taxon>
        <taxon>Gnathifera</taxon>
        <taxon>Rotifera</taxon>
        <taxon>Eurotatoria</taxon>
        <taxon>Bdelloidea</taxon>
        <taxon>Adinetida</taxon>
        <taxon>Adinetidae</taxon>
        <taxon>Adineta</taxon>
    </lineage>
</organism>
<dbReference type="EMBL" id="CAJNOR010003560">
    <property type="protein sequence ID" value="CAF1425739.1"/>
    <property type="molecule type" value="Genomic_DNA"/>
</dbReference>
<gene>
    <name evidence="7" type="ORF">XAT740_LOCUS35493</name>
</gene>